<dbReference type="PANTHER" id="PTHR33710:SF79">
    <property type="entry name" value="OS06G0205337 PROTEIN"/>
    <property type="match status" value="1"/>
</dbReference>
<sequence>MEKPWLVEGDFNVILDASEKLWGLPVTHRETVDFAQCINSCALTEIKFTGSNYTWWNGRIENECIFKRLDRILGNIEFMQEFSTSEIQHLTREGSDHCPIQVQCHANQERYNKPFRFLNFWTNHEKFHEVVEENWKIEIQGSPFHIVQQNMKIIKKVLTKWSKETYGNIFHRVATMEDIVKVKEIQFEIHNSDRNRVELMKAEEDLRKFYQVEEEFWKQKSGMKWFIDGDRNTKFFHSYVKGRRRRLQLNEILDEQSVLLKDKKDIGEAAVKVFEQQFKESNFNADYAMIDCIPKLITVEQQQRID</sequence>
<protein>
    <recommendedName>
        <fullName evidence="3">Non-LTR retroelement reverse transcriptase</fullName>
    </recommendedName>
</protein>
<evidence type="ECO:0000313" key="1">
    <source>
        <dbReference type="EMBL" id="KAH0758566.1"/>
    </source>
</evidence>
<dbReference type="Proteomes" id="UP000826656">
    <property type="component" value="Unassembled WGS sequence"/>
</dbReference>
<reference evidence="1 2" key="1">
    <citation type="journal article" date="2021" name="bioRxiv">
        <title>Chromosome-scale and haplotype-resolved genome assembly of a tetraploid potato cultivar.</title>
        <authorList>
            <person name="Sun H."/>
            <person name="Jiao W.-B."/>
            <person name="Krause K."/>
            <person name="Campoy J.A."/>
            <person name="Goel M."/>
            <person name="Folz-Donahue K."/>
            <person name="Kukat C."/>
            <person name="Huettel B."/>
            <person name="Schneeberger K."/>
        </authorList>
    </citation>
    <scope>NUCLEOTIDE SEQUENCE [LARGE SCALE GENOMIC DNA]</scope>
    <source>
        <strain evidence="1">SolTubOtavaFocal</strain>
        <tissue evidence="1">Leaves</tissue>
    </source>
</reference>
<accession>A0ABQ7V3D4</accession>
<keyword evidence="2" id="KW-1185">Reference proteome</keyword>
<evidence type="ECO:0008006" key="3">
    <source>
        <dbReference type="Google" id="ProtNLM"/>
    </source>
</evidence>
<organism evidence="1 2">
    <name type="scientific">Solanum tuberosum</name>
    <name type="common">Potato</name>
    <dbReference type="NCBI Taxonomy" id="4113"/>
    <lineage>
        <taxon>Eukaryota</taxon>
        <taxon>Viridiplantae</taxon>
        <taxon>Streptophyta</taxon>
        <taxon>Embryophyta</taxon>
        <taxon>Tracheophyta</taxon>
        <taxon>Spermatophyta</taxon>
        <taxon>Magnoliopsida</taxon>
        <taxon>eudicotyledons</taxon>
        <taxon>Gunneridae</taxon>
        <taxon>Pentapetalae</taxon>
        <taxon>asterids</taxon>
        <taxon>lamiids</taxon>
        <taxon>Solanales</taxon>
        <taxon>Solanaceae</taxon>
        <taxon>Solanoideae</taxon>
        <taxon>Solaneae</taxon>
        <taxon>Solanum</taxon>
    </lineage>
</organism>
<proteinExistence type="predicted"/>
<dbReference type="EMBL" id="JAIVGD010000015">
    <property type="protein sequence ID" value="KAH0758566.1"/>
    <property type="molecule type" value="Genomic_DNA"/>
</dbReference>
<name>A0ABQ7V3D4_SOLTU</name>
<dbReference type="Gene3D" id="3.60.10.10">
    <property type="entry name" value="Endonuclease/exonuclease/phosphatase"/>
    <property type="match status" value="1"/>
</dbReference>
<dbReference type="InterPro" id="IPR036691">
    <property type="entry name" value="Endo/exonu/phosph_ase_sf"/>
</dbReference>
<comment type="caution">
    <text evidence="1">The sequence shown here is derived from an EMBL/GenBank/DDBJ whole genome shotgun (WGS) entry which is preliminary data.</text>
</comment>
<dbReference type="SUPFAM" id="SSF56219">
    <property type="entry name" value="DNase I-like"/>
    <property type="match status" value="1"/>
</dbReference>
<evidence type="ECO:0000313" key="2">
    <source>
        <dbReference type="Proteomes" id="UP000826656"/>
    </source>
</evidence>
<dbReference type="PANTHER" id="PTHR33710">
    <property type="entry name" value="BNAC02G09200D PROTEIN"/>
    <property type="match status" value="1"/>
</dbReference>
<gene>
    <name evidence="1" type="ORF">KY290_022059</name>
</gene>